<dbReference type="EMBL" id="MH983004">
    <property type="protein sequence ID" value="AYQ93239.1"/>
    <property type="molecule type" value="Genomic_DNA"/>
</dbReference>
<organism evidence="1 2">
    <name type="scientific">Lactobacillus phage BH1</name>
    <dbReference type="NCBI Taxonomy" id="1932007"/>
    <lineage>
        <taxon>Viruses</taxon>
        <taxon>Duplodnaviria</taxon>
        <taxon>Heunggongvirae</taxon>
        <taxon>Uroviricota</taxon>
        <taxon>Caudoviricetes</taxon>
        <taxon>Behunavirus</taxon>
        <taxon>Behunavirus BH1</taxon>
    </lineage>
</organism>
<evidence type="ECO:0000313" key="1">
    <source>
        <dbReference type="EMBL" id="AYQ93239.1"/>
    </source>
</evidence>
<reference evidence="1 2" key="1">
    <citation type="submission" date="2018-09" db="EMBL/GenBank/DDBJ databases">
        <title>Molecular characterization of bacteriophage BH1 orginated from probiotic Lactobacillus rhamnosus Pen.</title>
        <authorList>
            <person name="Jarocki P."/>
            <person name="Podlesny M."/>
            <person name="Komon-Janczara E."/>
            <person name="Kholiavskyi O."/>
            <person name="Targonski Z."/>
        </authorList>
    </citation>
    <scope>NUCLEOTIDE SEQUENCE [LARGE SCALE GENOMIC DNA]</scope>
</reference>
<protein>
    <submittedName>
        <fullName evidence="1">Uncharacterized protein</fullName>
    </submittedName>
</protein>
<dbReference type="Proteomes" id="UP000274453">
    <property type="component" value="Segment"/>
</dbReference>
<name>A0A3G3LKK2_9CAUD</name>
<evidence type="ECO:0000313" key="2">
    <source>
        <dbReference type="Proteomes" id="UP000274453"/>
    </source>
</evidence>
<proteinExistence type="predicted"/>
<sequence>MKPVTVSSYKFGEKTWKNFEGEPIKKYEHSVLLDISNTEVFSDKEKTELNYKIVVPFSRIREKRLIKDIPLSNVNEALNKKKASRRK</sequence>
<gene>
    <name evidence="1" type="ORF">BVL67_00024</name>
</gene>
<keyword evidence="2" id="KW-1185">Reference proteome</keyword>
<accession>A0A3G3LKK2</accession>